<reference evidence="1 2" key="1">
    <citation type="journal article" date="2021" name="Sci. Rep.">
        <title>The distribution of antibiotic resistance genes in chicken gut microbiota commensals.</title>
        <authorList>
            <person name="Juricova H."/>
            <person name="Matiasovicova J."/>
            <person name="Kubasova T."/>
            <person name="Cejkova D."/>
            <person name="Rychlik I."/>
        </authorList>
    </citation>
    <scope>NUCLEOTIDE SEQUENCE [LARGE SCALE GENOMIC DNA]</scope>
    <source>
        <strain evidence="1 2">An537</strain>
    </source>
</reference>
<comment type="caution">
    <text evidence="1">The sequence shown here is derived from an EMBL/GenBank/DDBJ whole genome shotgun (WGS) entry which is preliminary data.</text>
</comment>
<feature type="non-terminal residue" evidence="1">
    <location>
        <position position="172"/>
    </location>
</feature>
<dbReference type="EMBL" id="JACJLA010000070">
    <property type="protein sequence ID" value="MBM6913756.1"/>
    <property type="molecule type" value="Genomic_DNA"/>
</dbReference>
<dbReference type="NCBIfam" id="TIGR01784">
    <property type="entry name" value="T_den_put_tspse"/>
    <property type="match status" value="1"/>
</dbReference>
<dbReference type="Pfam" id="PF12784">
    <property type="entry name" value="PDDEXK_2"/>
    <property type="match status" value="1"/>
</dbReference>
<keyword evidence="2" id="KW-1185">Reference proteome</keyword>
<name>A0ABS2GI75_9FIRM</name>
<organism evidence="1 2">
    <name type="scientific">Veillonella magna</name>
    <dbReference type="NCBI Taxonomy" id="464322"/>
    <lineage>
        <taxon>Bacteria</taxon>
        <taxon>Bacillati</taxon>
        <taxon>Bacillota</taxon>
        <taxon>Negativicutes</taxon>
        <taxon>Veillonellales</taxon>
        <taxon>Veillonellaceae</taxon>
        <taxon>Veillonella</taxon>
    </lineage>
</organism>
<protein>
    <submittedName>
        <fullName evidence="1">Rpn family recombination-promoting nuclease/putative transposase</fullName>
    </submittedName>
</protein>
<accession>A0ABS2GI75</accession>
<proteinExistence type="predicted"/>
<dbReference type="InterPro" id="IPR010106">
    <property type="entry name" value="RpnA"/>
</dbReference>
<evidence type="ECO:0000313" key="2">
    <source>
        <dbReference type="Proteomes" id="UP000707138"/>
    </source>
</evidence>
<dbReference type="Proteomes" id="UP000707138">
    <property type="component" value="Unassembled WGS sequence"/>
</dbReference>
<sequence>MPKWQDATITENFLFEKVMHNKRICKRLIEKILDITIQSIEFPEAEKSITIRRDSKSVRLDVYVTDNTGRVYDIEMQCTNPFDDELVKRTRYYQGMVDMDLIDKGMNYTDLNSTYIIFICTFDLFGLGYPMYTFRNVCLEDNTLELNDGTTKLFLNSTAVIPYDSPDTFPYS</sequence>
<evidence type="ECO:0000313" key="1">
    <source>
        <dbReference type="EMBL" id="MBM6913756.1"/>
    </source>
</evidence>
<gene>
    <name evidence="1" type="ORF">H6A01_10630</name>
</gene>